<protein>
    <submittedName>
        <fullName evidence="2">Glutaredoxin</fullName>
    </submittedName>
</protein>
<evidence type="ECO:0000313" key="2">
    <source>
        <dbReference type="EMBL" id="SDY22265.1"/>
    </source>
</evidence>
<dbReference type="SUPFAM" id="SSF52833">
    <property type="entry name" value="Thioredoxin-like"/>
    <property type="match status" value="1"/>
</dbReference>
<name>A0A1H3I477_9BACI</name>
<dbReference type="InterPro" id="IPR036249">
    <property type="entry name" value="Thioredoxin-like_sf"/>
</dbReference>
<dbReference type="Proteomes" id="UP000198647">
    <property type="component" value="Unassembled WGS sequence"/>
</dbReference>
<evidence type="ECO:0000259" key="1">
    <source>
        <dbReference type="Pfam" id="PF00462"/>
    </source>
</evidence>
<dbReference type="PROSITE" id="PS51354">
    <property type="entry name" value="GLUTAREDOXIN_2"/>
    <property type="match status" value="1"/>
</dbReference>
<organism evidence="2 3">
    <name type="scientific">Salimicrobium album</name>
    <dbReference type="NCBI Taxonomy" id="50717"/>
    <lineage>
        <taxon>Bacteria</taxon>
        <taxon>Bacillati</taxon>
        <taxon>Bacillota</taxon>
        <taxon>Bacilli</taxon>
        <taxon>Bacillales</taxon>
        <taxon>Bacillaceae</taxon>
        <taxon>Salimicrobium</taxon>
    </lineage>
</organism>
<gene>
    <name evidence="2" type="ORF">SAMN04488081_2400</name>
</gene>
<keyword evidence="3" id="KW-1185">Reference proteome</keyword>
<sequence length="78" mass="8705">MSEGSIVLYTSKPCGQCDKVRDMLDSWEVTYEERMLSEDPGYLKTLQEAGVYGTPVTFIGDDRVLGVQENKLKKKVGA</sequence>
<dbReference type="Gene3D" id="3.40.30.10">
    <property type="entry name" value="Glutaredoxin"/>
    <property type="match status" value="1"/>
</dbReference>
<dbReference type="RefSeq" id="WP_076571846.1">
    <property type="nucleotide sequence ID" value="NZ_FNOS01000006.1"/>
</dbReference>
<dbReference type="EMBL" id="FNOS01000006">
    <property type="protein sequence ID" value="SDY22265.1"/>
    <property type="molecule type" value="Genomic_DNA"/>
</dbReference>
<feature type="domain" description="Glutaredoxin" evidence="1">
    <location>
        <begin position="6"/>
        <end position="63"/>
    </location>
</feature>
<dbReference type="Pfam" id="PF00462">
    <property type="entry name" value="Glutaredoxin"/>
    <property type="match status" value="1"/>
</dbReference>
<dbReference type="CDD" id="cd02976">
    <property type="entry name" value="NrdH"/>
    <property type="match status" value="1"/>
</dbReference>
<dbReference type="InterPro" id="IPR002109">
    <property type="entry name" value="Glutaredoxin"/>
</dbReference>
<accession>A0A1H3I477</accession>
<evidence type="ECO:0000313" key="3">
    <source>
        <dbReference type="Proteomes" id="UP000198647"/>
    </source>
</evidence>
<reference evidence="2 3" key="1">
    <citation type="submission" date="2016-10" db="EMBL/GenBank/DDBJ databases">
        <authorList>
            <person name="Varghese N."/>
            <person name="Submissions S."/>
        </authorList>
    </citation>
    <scope>NUCLEOTIDE SEQUENCE [LARGE SCALE GENOMIC DNA]</scope>
    <source>
        <strain evidence="2 3">DSM 20748</strain>
    </source>
</reference>
<proteinExistence type="predicted"/>
<comment type="caution">
    <text evidence="2">The sequence shown here is derived from an EMBL/GenBank/DDBJ whole genome shotgun (WGS) entry which is preliminary data.</text>
</comment>